<protein>
    <submittedName>
        <fullName evidence="2">Uncharacterized protein</fullName>
    </submittedName>
</protein>
<organism evidence="2 3">
    <name type="scientific">Curvularia clavata</name>
    <dbReference type="NCBI Taxonomy" id="95742"/>
    <lineage>
        <taxon>Eukaryota</taxon>
        <taxon>Fungi</taxon>
        <taxon>Dikarya</taxon>
        <taxon>Ascomycota</taxon>
        <taxon>Pezizomycotina</taxon>
        <taxon>Dothideomycetes</taxon>
        <taxon>Pleosporomycetidae</taxon>
        <taxon>Pleosporales</taxon>
        <taxon>Pleosporineae</taxon>
        <taxon>Pleosporaceae</taxon>
        <taxon>Curvularia</taxon>
    </lineage>
</organism>
<name>A0A9Q9DU01_CURCL</name>
<dbReference type="VEuPathDB" id="FungiDB:yc1106_07682"/>
<feature type="compositionally biased region" description="Basic and acidic residues" evidence="1">
    <location>
        <begin position="1"/>
        <end position="11"/>
    </location>
</feature>
<keyword evidence="3" id="KW-1185">Reference proteome</keyword>
<dbReference type="AlphaFoldDB" id="A0A9Q9DU01"/>
<feature type="compositionally biased region" description="Polar residues" evidence="1">
    <location>
        <begin position="20"/>
        <end position="44"/>
    </location>
</feature>
<dbReference type="OrthoDB" id="10534468at2759"/>
<evidence type="ECO:0000313" key="2">
    <source>
        <dbReference type="EMBL" id="USP80408.1"/>
    </source>
</evidence>
<dbReference type="EMBL" id="CP089279">
    <property type="protein sequence ID" value="USP80408.1"/>
    <property type="molecule type" value="Genomic_DNA"/>
</dbReference>
<feature type="region of interest" description="Disordered" evidence="1">
    <location>
        <begin position="1"/>
        <end position="53"/>
    </location>
</feature>
<gene>
    <name evidence="2" type="ORF">yc1106_07682</name>
</gene>
<reference evidence="2" key="1">
    <citation type="submission" date="2021-12" db="EMBL/GenBank/DDBJ databases">
        <title>Curvularia clavata genome.</title>
        <authorList>
            <person name="Cao Y."/>
        </authorList>
    </citation>
    <scope>NUCLEOTIDE SEQUENCE</scope>
    <source>
        <strain evidence="2">Yc1106</strain>
    </source>
</reference>
<evidence type="ECO:0000313" key="3">
    <source>
        <dbReference type="Proteomes" id="UP001056012"/>
    </source>
</evidence>
<sequence>MASNQHNREEQVAAPVLPTEEQQIPSLQDMPNAQQPFPSSQSSDAARPFQTPIPCFSRKVNGRIYYLYPTDSEEGKEYVQLTTQEERDEYMKAHGKELGAKIWKTV</sequence>
<dbReference type="Proteomes" id="UP001056012">
    <property type="component" value="Chromosome 6"/>
</dbReference>
<proteinExistence type="predicted"/>
<accession>A0A9Q9DU01</accession>
<evidence type="ECO:0000256" key="1">
    <source>
        <dbReference type="SAM" id="MobiDB-lite"/>
    </source>
</evidence>